<evidence type="ECO:0000313" key="3">
    <source>
        <dbReference type="Proteomes" id="UP000799421"/>
    </source>
</evidence>
<evidence type="ECO:0000256" key="1">
    <source>
        <dbReference type="SAM" id="MobiDB-lite"/>
    </source>
</evidence>
<gene>
    <name evidence="2" type="ORF">K470DRAFT_258708</name>
</gene>
<feature type="compositionally biased region" description="Polar residues" evidence="1">
    <location>
        <begin position="1"/>
        <end position="23"/>
    </location>
</feature>
<dbReference type="AlphaFoldDB" id="A0A6A7BYT8"/>
<keyword evidence="3" id="KW-1185">Reference proteome</keyword>
<name>A0A6A7BYT8_9PEZI</name>
<accession>A0A6A7BYT8</accession>
<reference evidence="2" key="1">
    <citation type="journal article" date="2020" name="Stud. Mycol.">
        <title>101 Dothideomycetes genomes: a test case for predicting lifestyles and emergence of pathogens.</title>
        <authorList>
            <person name="Haridas S."/>
            <person name="Albert R."/>
            <person name="Binder M."/>
            <person name="Bloem J."/>
            <person name="Labutti K."/>
            <person name="Salamov A."/>
            <person name="Andreopoulos B."/>
            <person name="Baker S."/>
            <person name="Barry K."/>
            <person name="Bills G."/>
            <person name="Bluhm B."/>
            <person name="Cannon C."/>
            <person name="Castanera R."/>
            <person name="Culley D."/>
            <person name="Daum C."/>
            <person name="Ezra D."/>
            <person name="Gonzalez J."/>
            <person name="Henrissat B."/>
            <person name="Kuo A."/>
            <person name="Liang C."/>
            <person name="Lipzen A."/>
            <person name="Lutzoni F."/>
            <person name="Magnuson J."/>
            <person name="Mondo S."/>
            <person name="Nolan M."/>
            <person name="Ohm R."/>
            <person name="Pangilinan J."/>
            <person name="Park H.-J."/>
            <person name="Ramirez L."/>
            <person name="Alfaro M."/>
            <person name="Sun H."/>
            <person name="Tritt A."/>
            <person name="Yoshinaga Y."/>
            <person name="Zwiers L.-H."/>
            <person name="Turgeon B."/>
            <person name="Goodwin S."/>
            <person name="Spatafora J."/>
            <person name="Crous P."/>
            <person name="Grigoriev I."/>
        </authorList>
    </citation>
    <scope>NUCLEOTIDE SEQUENCE</scope>
    <source>
        <strain evidence="2">CBS 480.64</strain>
    </source>
</reference>
<feature type="region of interest" description="Disordered" evidence="1">
    <location>
        <begin position="1"/>
        <end position="86"/>
    </location>
</feature>
<organism evidence="2 3">
    <name type="scientific">Piedraia hortae CBS 480.64</name>
    <dbReference type="NCBI Taxonomy" id="1314780"/>
    <lineage>
        <taxon>Eukaryota</taxon>
        <taxon>Fungi</taxon>
        <taxon>Dikarya</taxon>
        <taxon>Ascomycota</taxon>
        <taxon>Pezizomycotina</taxon>
        <taxon>Dothideomycetes</taxon>
        <taxon>Dothideomycetidae</taxon>
        <taxon>Capnodiales</taxon>
        <taxon>Piedraiaceae</taxon>
        <taxon>Piedraia</taxon>
    </lineage>
</organism>
<dbReference type="EMBL" id="MU005990">
    <property type="protein sequence ID" value="KAF2859698.1"/>
    <property type="molecule type" value="Genomic_DNA"/>
</dbReference>
<evidence type="ECO:0000313" key="2">
    <source>
        <dbReference type="EMBL" id="KAF2859698.1"/>
    </source>
</evidence>
<dbReference type="Proteomes" id="UP000799421">
    <property type="component" value="Unassembled WGS sequence"/>
</dbReference>
<sequence>MSESNRTNNTPFNKCNDHTTNGSVEAITPCDSSNLPLHGSVDATSTASHPEPRQPRRRSNQQTRQEDDRDQRRRLQNNEAQRRRRALDVVNRRHVQEFREFTKRVCSYLARQRESGNLDLDGVALETTANELLNRTRPLSQRNSAANIRPMASANTTSYQRVPADVEFLHYIANLGHNDFDSGPAEPTEAGSTFNDQDLEELRAQDPVLSSYLDFQNWTRSFEPDLSTAGFQFREGNQ</sequence>
<proteinExistence type="predicted"/>
<feature type="compositionally biased region" description="Basic and acidic residues" evidence="1">
    <location>
        <begin position="64"/>
        <end position="73"/>
    </location>
</feature>
<protein>
    <submittedName>
        <fullName evidence="2">Uncharacterized protein</fullName>
    </submittedName>
</protein>